<feature type="region of interest" description="Disordered" evidence="1">
    <location>
        <begin position="28"/>
        <end position="57"/>
    </location>
</feature>
<keyword evidence="3" id="KW-1185">Reference proteome</keyword>
<gene>
    <name evidence="2" type="ORF">ACFP90_27045</name>
</gene>
<organism evidence="2 3">
    <name type="scientific">Deinococcus multiflagellatus</name>
    <dbReference type="NCBI Taxonomy" id="1656887"/>
    <lineage>
        <taxon>Bacteria</taxon>
        <taxon>Thermotogati</taxon>
        <taxon>Deinococcota</taxon>
        <taxon>Deinococci</taxon>
        <taxon>Deinococcales</taxon>
        <taxon>Deinococcaceae</taxon>
        <taxon>Deinococcus</taxon>
    </lineage>
</organism>
<dbReference type="RefSeq" id="WP_224609742.1">
    <property type="nucleotide sequence ID" value="NZ_JAIQXV010000012.1"/>
</dbReference>
<accession>A0ABW1ZT26</accession>
<sequence length="57" mass="6021">MQSSDSLLTVLRGLGVSESEIEQTLHSMGSVTDPHDPNATPDPLDYAVQNGLSKLPA</sequence>
<reference evidence="3" key="1">
    <citation type="journal article" date="2019" name="Int. J. Syst. Evol. Microbiol.">
        <title>The Global Catalogue of Microorganisms (GCM) 10K type strain sequencing project: providing services to taxonomists for standard genome sequencing and annotation.</title>
        <authorList>
            <consortium name="The Broad Institute Genomics Platform"/>
            <consortium name="The Broad Institute Genome Sequencing Center for Infectious Disease"/>
            <person name="Wu L."/>
            <person name="Ma J."/>
        </authorList>
    </citation>
    <scope>NUCLEOTIDE SEQUENCE [LARGE SCALE GENOMIC DNA]</scope>
    <source>
        <strain evidence="3">CCUG 63830</strain>
    </source>
</reference>
<name>A0ABW1ZT26_9DEIO</name>
<evidence type="ECO:0000313" key="3">
    <source>
        <dbReference type="Proteomes" id="UP001596317"/>
    </source>
</evidence>
<protein>
    <submittedName>
        <fullName evidence="2">Uncharacterized protein</fullName>
    </submittedName>
</protein>
<comment type="caution">
    <text evidence="2">The sequence shown here is derived from an EMBL/GenBank/DDBJ whole genome shotgun (WGS) entry which is preliminary data.</text>
</comment>
<evidence type="ECO:0000313" key="2">
    <source>
        <dbReference type="EMBL" id="MFC6663673.1"/>
    </source>
</evidence>
<evidence type="ECO:0000256" key="1">
    <source>
        <dbReference type="SAM" id="MobiDB-lite"/>
    </source>
</evidence>
<proteinExistence type="predicted"/>
<dbReference type="Proteomes" id="UP001596317">
    <property type="component" value="Unassembled WGS sequence"/>
</dbReference>
<dbReference type="EMBL" id="JBHSWB010000004">
    <property type="protein sequence ID" value="MFC6663673.1"/>
    <property type="molecule type" value="Genomic_DNA"/>
</dbReference>